<name>A0A1H0LR01_HALAD</name>
<sequence length="144" mass="15928">MWKFLFWVIGVGVVFGGGYLVGVVTSDEPSYQIMIQEEGGESQPPNGAVLTDVDQPAKLDSLLGILLQKQPAEGVTVNINEPDASLKLMSPQRSIGLTEHRIWFTDNRAVLAEERNGTWQDAVFFTISERDASYIQSIIQGEEE</sequence>
<dbReference type="AlphaFoldDB" id="A0A1H0LR01"/>
<protein>
    <submittedName>
        <fullName evidence="1">Uncharacterized protein</fullName>
    </submittedName>
</protein>
<accession>A0A1H0LR01</accession>
<reference evidence="2" key="1">
    <citation type="submission" date="2016-10" db="EMBL/GenBank/DDBJ databases">
        <authorList>
            <person name="Varghese N."/>
            <person name="Submissions S."/>
        </authorList>
    </citation>
    <scope>NUCLEOTIDE SEQUENCE [LARGE SCALE GENOMIC DNA]</scope>
    <source>
        <strain evidence="2">CGMCC 1.3703</strain>
    </source>
</reference>
<evidence type="ECO:0000313" key="2">
    <source>
        <dbReference type="Proteomes" id="UP000198860"/>
    </source>
</evidence>
<dbReference type="EMBL" id="FNIZ01000007">
    <property type="protein sequence ID" value="SDO70513.1"/>
    <property type="molecule type" value="Genomic_DNA"/>
</dbReference>
<evidence type="ECO:0000313" key="1">
    <source>
        <dbReference type="EMBL" id="SDO70513.1"/>
    </source>
</evidence>
<organism evidence="1 2">
    <name type="scientific">Halobacillus aidingensis</name>
    <dbReference type="NCBI Taxonomy" id="240303"/>
    <lineage>
        <taxon>Bacteria</taxon>
        <taxon>Bacillati</taxon>
        <taxon>Bacillota</taxon>
        <taxon>Bacilli</taxon>
        <taxon>Bacillales</taxon>
        <taxon>Bacillaceae</taxon>
        <taxon>Halobacillus</taxon>
    </lineage>
</organism>
<dbReference type="STRING" id="240303.SAMN05421677_10793"/>
<dbReference type="OrthoDB" id="2870746at2"/>
<proteinExistence type="predicted"/>
<gene>
    <name evidence="1" type="ORF">SAMN05421677_10793</name>
</gene>
<dbReference type="RefSeq" id="WP_089652162.1">
    <property type="nucleotide sequence ID" value="NZ_FNIZ01000007.1"/>
</dbReference>
<keyword evidence="2" id="KW-1185">Reference proteome</keyword>
<dbReference type="Proteomes" id="UP000198860">
    <property type="component" value="Unassembled WGS sequence"/>
</dbReference>